<evidence type="ECO:0000313" key="4">
    <source>
        <dbReference type="Proteomes" id="UP001175228"/>
    </source>
</evidence>
<feature type="region of interest" description="Disordered" evidence="1">
    <location>
        <begin position="180"/>
        <end position="210"/>
    </location>
</feature>
<evidence type="ECO:0000256" key="2">
    <source>
        <dbReference type="SAM" id="Phobius"/>
    </source>
</evidence>
<organism evidence="3 4">
    <name type="scientific">Armillaria luteobubalina</name>
    <dbReference type="NCBI Taxonomy" id="153913"/>
    <lineage>
        <taxon>Eukaryota</taxon>
        <taxon>Fungi</taxon>
        <taxon>Dikarya</taxon>
        <taxon>Basidiomycota</taxon>
        <taxon>Agaricomycotina</taxon>
        <taxon>Agaricomycetes</taxon>
        <taxon>Agaricomycetidae</taxon>
        <taxon>Agaricales</taxon>
        <taxon>Marasmiineae</taxon>
        <taxon>Physalacriaceae</taxon>
        <taxon>Armillaria</taxon>
    </lineage>
</organism>
<keyword evidence="2" id="KW-0812">Transmembrane</keyword>
<dbReference type="AlphaFoldDB" id="A0AA39Q4Z5"/>
<feature type="compositionally biased region" description="Polar residues" evidence="1">
    <location>
        <begin position="182"/>
        <end position="198"/>
    </location>
</feature>
<gene>
    <name evidence="3" type="ORF">EDD18DRAFT_203322</name>
</gene>
<reference evidence="3" key="1">
    <citation type="submission" date="2023-06" db="EMBL/GenBank/DDBJ databases">
        <authorList>
            <consortium name="Lawrence Berkeley National Laboratory"/>
            <person name="Ahrendt S."/>
            <person name="Sahu N."/>
            <person name="Indic B."/>
            <person name="Wong-Bajracharya J."/>
            <person name="Merenyi Z."/>
            <person name="Ke H.-M."/>
            <person name="Monk M."/>
            <person name="Kocsube S."/>
            <person name="Drula E."/>
            <person name="Lipzen A."/>
            <person name="Balint B."/>
            <person name="Henrissat B."/>
            <person name="Andreopoulos B."/>
            <person name="Martin F.M."/>
            <person name="Harder C.B."/>
            <person name="Rigling D."/>
            <person name="Ford K.L."/>
            <person name="Foster G.D."/>
            <person name="Pangilinan J."/>
            <person name="Papanicolaou A."/>
            <person name="Barry K."/>
            <person name="LaButti K."/>
            <person name="Viragh M."/>
            <person name="Koriabine M."/>
            <person name="Yan M."/>
            <person name="Riley R."/>
            <person name="Champramary S."/>
            <person name="Plett K.L."/>
            <person name="Tsai I.J."/>
            <person name="Slot J."/>
            <person name="Sipos G."/>
            <person name="Plett J."/>
            <person name="Nagy L.G."/>
            <person name="Grigoriev I.V."/>
        </authorList>
    </citation>
    <scope>NUCLEOTIDE SEQUENCE</scope>
    <source>
        <strain evidence="3">HWK02</strain>
    </source>
</reference>
<sequence length="210" mass="23111">MIAVAASMSVILADLYMIWCCWMVWGKRWPVILLPISFLAASIVSRIMVTVYYEDATAKLFLTLHISFILVTTLSCTLLIIYRIISVAGVKREAISRLGLYRRLIGVLVESSAFYSTSLIIYLAFTIRSDLKVFYFDMIASIAKGVAPTLLVGRAAAGHTRPSDDYDIGIISSLHFQPPTRPGTTGSQLADSPVQNAVPTMDTEAQPERG</sequence>
<evidence type="ECO:0000256" key="1">
    <source>
        <dbReference type="SAM" id="MobiDB-lite"/>
    </source>
</evidence>
<keyword evidence="2" id="KW-0472">Membrane</keyword>
<evidence type="ECO:0000313" key="3">
    <source>
        <dbReference type="EMBL" id="KAK0496353.1"/>
    </source>
</evidence>
<keyword evidence="2" id="KW-1133">Transmembrane helix</keyword>
<feature type="transmembrane region" description="Helical" evidence="2">
    <location>
        <begin position="32"/>
        <end position="53"/>
    </location>
</feature>
<accession>A0AA39Q4Z5</accession>
<proteinExistence type="predicted"/>
<feature type="transmembrane region" description="Helical" evidence="2">
    <location>
        <begin position="6"/>
        <end position="25"/>
    </location>
</feature>
<dbReference type="EMBL" id="JAUEPU010000015">
    <property type="protein sequence ID" value="KAK0496353.1"/>
    <property type="molecule type" value="Genomic_DNA"/>
</dbReference>
<feature type="transmembrane region" description="Helical" evidence="2">
    <location>
        <begin position="105"/>
        <end position="127"/>
    </location>
</feature>
<feature type="transmembrane region" description="Helical" evidence="2">
    <location>
        <begin position="65"/>
        <end position="85"/>
    </location>
</feature>
<comment type="caution">
    <text evidence="3">The sequence shown here is derived from an EMBL/GenBank/DDBJ whole genome shotgun (WGS) entry which is preliminary data.</text>
</comment>
<protein>
    <submittedName>
        <fullName evidence="3">Uncharacterized protein</fullName>
    </submittedName>
</protein>
<keyword evidence="4" id="KW-1185">Reference proteome</keyword>
<name>A0AA39Q4Z5_9AGAR</name>
<dbReference type="Proteomes" id="UP001175228">
    <property type="component" value="Unassembled WGS sequence"/>
</dbReference>